<dbReference type="InterPro" id="IPR051087">
    <property type="entry name" value="Mitochondrial_ACSM"/>
</dbReference>
<evidence type="ECO:0000313" key="9">
    <source>
        <dbReference type="Proteomes" id="UP000249204"/>
    </source>
</evidence>
<dbReference type="GO" id="GO:0005524">
    <property type="term" value="F:ATP binding"/>
    <property type="evidence" value="ECO:0007669"/>
    <property type="project" value="UniProtKB-KW"/>
</dbReference>
<dbReference type="InterPro" id="IPR025110">
    <property type="entry name" value="AMP-bd_C"/>
</dbReference>
<keyword evidence="5" id="KW-0812">Transmembrane</keyword>
<dbReference type="FunFam" id="3.30.300.30:FF:000005">
    <property type="entry name" value="Acyl-coenzyme A synthetase ACSM5, mitochondrial"/>
    <property type="match status" value="1"/>
</dbReference>
<feature type="domain" description="AMP-dependent synthetase/ligase" evidence="6">
    <location>
        <begin position="26"/>
        <end position="386"/>
    </location>
</feature>
<dbReference type="EMBL" id="QKWW01000105">
    <property type="protein sequence ID" value="PZT52345.1"/>
    <property type="molecule type" value="Genomic_DNA"/>
</dbReference>
<keyword evidence="5" id="KW-0472">Membrane</keyword>
<feature type="transmembrane region" description="Helical" evidence="5">
    <location>
        <begin position="82"/>
        <end position="100"/>
    </location>
</feature>
<comment type="caution">
    <text evidence="8">The sequence shown here is derived from an EMBL/GenBank/DDBJ whole genome shotgun (WGS) entry which is preliminary data.</text>
</comment>
<name>A0A2W6N8S6_9BACL</name>
<organism evidence="8 9">
    <name type="scientific">Paenibacillus silvae</name>
    <dbReference type="NCBI Taxonomy" id="1325358"/>
    <lineage>
        <taxon>Bacteria</taxon>
        <taxon>Bacillati</taxon>
        <taxon>Bacillota</taxon>
        <taxon>Bacilli</taxon>
        <taxon>Bacillales</taxon>
        <taxon>Paenibacillaceae</taxon>
        <taxon>Paenibacillus</taxon>
    </lineage>
</organism>
<dbReference type="Pfam" id="PF13193">
    <property type="entry name" value="AMP-binding_C"/>
    <property type="match status" value="1"/>
</dbReference>
<dbReference type="Gene3D" id="3.40.50.12780">
    <property type="entry name" value="N-terminal domain of ligase-like"/>
    <property type="match status" value="1"/>
</dbReference>
<dbReference type="InterPro" id="IPR020845">
    <property type="entry name" value="AMP-binding_CS"/>
</dbReference>
<dbReference type="Proteomes" id="UP000249204">
    <property type="component" value="Unassembled WGS sequence"/>
</dbReference>
<dbReference type="PANTHER" id="PTHR43605">
    <property type="entry name" value="ACYL-COENZYME A SYNTHETASE"/>
    <property type="match status" value="1"/>
</dbReference>
<proteinExistence type="inferred from homology"/>
<accession>A0A2W6N8S6</accession>
<evidence type="ECO:0000256" key="4">
    <source>
        <dbReference type="ARBA" id="ARBA00022840"/>
    </source>
</evidence>
<evidence type="ECO:0000313" key="8">
    <source>
        <dbReference type="EMBL" id="PZT52345.1"/>
    </source>
</evidence>
<dbReference type="AlphaFoldDB" id="A0A2W6N8S6"/>
<dbReference type="GO" id="GO:0015645">
    <property type="term" value="F:fatty acid ligase activity"/>
    <property type="evidence" value="ECO:0007669"/>
    <property type="project" value="TreeGrafter"/>
</dbReference>
<dbReference type="SUPFAM" id="SSF56801">
    <property type="entry name" value="Acetyl-CoA synthetase-like"/>
    <property type="match status" value="1"/>
</dbReference>
<dbReference type="CDD" id="cd05972">
    <property type="entry name" value="MACS_like"/>
    <property type="match status" value="1"/>
</dbReference>
<dbReference type="InterPro" id="IPR045851">
    <property type="entry name" value="AMP-bd_C_sf"/>
</dbReference>
<feature type="domain" description="AMP-binding enzyme C-terminal" evidence="7">
    <location>
        <begin position="445"/>
        <end position="523"/>
    </location>
</feature>
<dbReference type="PROSITE" id="PS00455">
    <property type="entry name" value="AMP_BINDING"/>
    <property type="match status" value="1"/>
</dbReference>
<keyword evidence="2 8" id="KW-0436">Ligase</keyword>
<evidence type="ECO:0000256" key="2">
    <source>
        <dbReference type="ARBA" id="ARBA00022598"/>
    </source>
</evidence>
<keyword evidence="3" id="KW-0547">Nucleotide-binding</keyword>
<evidence type="ECO:0000259" key="6">
    <source>
        <dbReference type="Pfam" id="PF00501"/>
    </source>
</evidence>
<keyword evidence="4" id="KW-0067">ATP-binding</keyword>
<evidence type="ECO:0000256" key="3">
    <source>
        <dbReference type="ARBA" id="ARBA00022741"/>
    </source>
</evidence>
<dbReference type="InterPro" id="IPR000873">
    <property type="entry name" value="AMP-dep_synth/lig_dom"/>
</dbReference>
<keyword evidence="5" id="KW-1133">Transmembrane helix</keyword>
<dbReference type="GO" id="GO:0016405">
    <property type="term" value="F:CoA-ligase activity"/>
    <property type="evidence" value="ECO:0007669"/>
    <property type="project" value="UniProtKB-ARBA"/>
</dbReference>
<evidence type="ECO:0000256" key="5">
    <source>
        <dbReference type="SAM" id="Phobius"/>
    </source>
</evidence>
<protein>
    <submittedName>
        <fullName evidence="8">Acyl--CoA ligase</fullName>
    </submittedName>
</protein>
<dbReference type="Pfam" id="PF00501">
    <property type="entry name" value="AMP-binding"/>
    <property type="match status" value="1"/>
</dbReference>
<reference evidence="8 9" key="1">
    <citation type="submission" date="2018-06" db="EMBL/GenBank/DDBJ databases">
        <title>Isolation of heavy metals resistant Paenibacillus silvae NC2 from Gold-Copper mine in ZiJin, China.</title>
        <authorList>
            <person name="Xu J."/>
            <person name="Mazhar H.S."/>
            <person name="Rensing C."/>
        </authorList>
    </citation>
    <scope>NUCLEOTIDE SEQUENCE [LARGE SCALE GENOMIC DNA]</scope>
    <source>
        <strain evidence="8 9">NC2</strain>
    </source>
</reference>
<dbReference type="InterPro" id="IPR042099">
    <property type="entry name" value="ANL_N_sf"/>
</dbReference>
<gene>
    <name evidence="8" type="ORF">DN757_27865</name>
</gene>
<dbReference type="PANTHER" id="PTHR43605:SF10">
    <property type="entry name" value="ACYL-COA SYNTHETASE MEDIUM CHAIN FAMILY MEMBER 3"/>
    <property type="match status" value="1"/>
</dbReference>
<evidence type="ECO:0000256" key="1">
    <source>
        <dbReference type="ARBA" id="ARBA00006432"/>
    </source>
</evidence>
<comment type="similarity">
    <text evidence="1">Belongs to the ATP-dependent AMP-binding enzyme family.</text>
</comment>
<sequence length="537" mass="60452">MTKERLHVNFEQWISPETYNLTSEMENHPPDRIALRWLSDQKEVEEITYGELLKQANRLAGGLRELGLVKGDRVLVMVPRRIIAYVIYIACLKLGIAVIPSSEMLRAKDLEYRLRHSSARAVIVWSETTAEVEKMDSDLPALAHRIVASPNGDYNVPGADWVNVHQLMQNQSEEMTAVQTHRDDMAILAYTSGTTGNPKGVVHSHGWGYAHLRIASSLWLDIQPSDTVWATAAPGWQKWIWSPFLSVLGRGATGLVYNGSFQPKRYLELMQEHQINVLCCTPTEYRLMAKTDDLGHYDLSHLRSAVSAGEPLNQEVIEIFQRHFDLTIRDGYGQTESTLLIGSLKDAPVRIGSMGQSITPGLIEIIGEHGQPLPAGEVGDIAVHRDMPALFCAYYQDEGRKEANQRGDYFVTGDRASKDEEGYFWFEGRSDDIIISSGYTIGPFEVEEALMKHASVKECAVVASPDEIRGNVVKAFVVLRDASQASPELAHELQRHVKEWTAPYKYPRKIEFVSDLPKTNSGKIRRIELREQEKRNA</sequence>
<dbReference type="GO" id="GO:0006633">
    <property type="term" value="P:fatty acid biosynthetic process"/>
    <property type="evidence" value="ECO:0007669"/>
    <property type="project" value="TreeGrafter"/>
</dbReference>
<dbReference type="Gene3D" id="3.30.300.30">
    <property type="match status" value="1"/>
</dbReference>
<dbReference type="GO" id="GO:0006637">
    <property type="term" value="P:acyl-CoA metabolic process"/>
    <property type="evidence" value="ECO:0007669"/>
    <property type="project" value="TreeGrafter"/>
</dbReference>
<evidence type="ECO:0000259" key="7">
    <source>
        <dbReference type="Pfam" id="PF13193"/>
    </source>
</evidence>
<dbReference type="GO" id="GO:0004321">
    <property type="term" value="F:fatty-acyl-CoA synthase activity"/>
    <property type="evidence" value="ECO:0007669"/>
    <property type="project" value="TreeGrafter"/>
</dbReference>